<evidence type="ECO:0000256" key="3">
    <source>
        <dbReference type="ARBA" id="ARBA00010231"/>
    </source>
</evidence>
<dbReference type="InterPro" id="IPR005845">
    <property type="entry name" value="A-D-PHexomutase_a/b/a-II"/>
</dbReference>
<organism evidence="14 15">
    <name type="scientific">Erythroxylum novogranatense</name>
    <dbReference type="NCBI Taxonomy" id="1862640"/>
    <lineage>
        <taxon>Eukaryota</taxon>
        <taxon>Viridiplantae</taxon>
        <taxon>Streptophyta</taxon>
        <taxon>Embryophyta</taxon>
        <taxon>Tracheophyta</taxon>
        <taxon>Spermatophyta</taxon>
        <taxon>Magnoliopsida</taxon>
        <taxon>eudicotyledons</taxon>
        <taxon>Gunneridae</taxon>
        <taxon>Pentapetalae</taxon>
        <taxon>rosids</taxon>
        <taxon>fabids</taxon>
        <taxon>Malpighiales</taxon>
        <taxon>Erythroxylaceae</taxon>
        <taxon>Erythroxylum</taxon>
    </lineage>
</organism>
<keyword evidence="15" id="KW-1185">Reference proteome</keyword>
<feature type="domain" description="Alpha-D-phosphohexomutase alpha/beta/alpha" evidence="12">
    <location>
        <begin position="282"/>
        <end position="374"/>
    </location>
</feature>
<feature type="domain" description="Alpha-D-phosphohexomutase alpha/beta/alpha" evidence="11">
    <location>
        <begin position="96"/>
        <end position="240"/>
    </location>
</feature>
<dbReference type="SUPFAM" id="SSF53738">
    <property type="entry name" value="Phosphoglucomutase, first 3 domains"/>
    <property type="match status" value="3"/>
</dbReference>
<dbReference type="Pfam" id="PF02878">
    <property type="entry name" value="PGM_PMM_I"/>
    <property type="match status" value="1"/>
</dbReference>
<dbReference type="GO" id="GO:0006006">
    <property type="term" value="P:glucose metabolic process"/>
    <property type="evidence" value="ECO:0007669"/>
    <property type="project" value="UniProtKB-KW"/>
</dbReference>
<accession>A0AAV8T0W8</accession>
<evidence type="ECO:0000259" key="12">
    <source>
        <dbReference type="Pfam" id="PF02879"/>
    </source>
</evidence>
<dbReference type="Gene3D" id="3.40.120.10">
    <property type="entry name" value="Alpha-D-Glucose-1,6-Bisphosphate, subunit A, domain 3"/>
    <property type="match status" value="3"/>
</dbReference>
<dbReference type="AlphaFoldDB" id="A0AAV8T0W8"/>
<comment type="cofactor">
    <cofactor evidence="2">
        <name>Mg(2+)</name>
        <dbReference type="ChEBI" id="CHEBI:18420"/>
    </cofactor>
</comment>
<dbReference type="InterPro" id="IPR016055">
    <property type="entry name" value="A-D-PHexomutase_a/b/a-I/II/III"/>
</dbReference>
<evidence type="ECO:0000313" key="14">
    <source>
        <dbReference type="EMBL" id="KAJ8759905.1"/>
    </source>
</evidence>
<dbReference type="Pfam" id="PF02879">
    <property type="entry name" value="PGM_PMM_II"/>
    <property type="match status" value="1"/>
</dbReference>
<dbReference type="PANTHER" id="PTHR42946:SF1">
    <property type="entry name" value="PHOSPHOGLUCOMUTASE (ALPHA-D-GLUCOSE-1,6-BISPHOSPHATE-DEPENDENT)"/>
    <property type="match status" value="1"/>
</dbReference>
<dbReference type="FunFam" id="3.40.120.10:FF:000010">
    <property type="entry name" value="phosphomannomutase/phosphoglucomutase isoform X1"/>
    <property type="match status" value="1"/>
</dbReference>
<evidence type="ECO:0000256" key="5">
    <source>
        <dbReference type="ARBA" id="ARBA00012728"/>
    </source>
</evidence>
<comment type="similarity">
    <text evidence="3">Belongs to the phosphohexose mutase family.</text>
</comment>
<keyword evidence="8" id="KW-0119">Carbohydrate metabolism</keyword>
<keyword evidence="6" id="KW-0313">Glucose metabolism</keyword>
<evidence type="ECO:0000313" key="15">
    <source>
        <dbReference type="Proteomes" id="UP001159364"/>
    </source>
</evidence>
<dbReference type="GO" id="GO:0004615">
    <property type="term" value="F:phosphomannomutase activity"/>
    <property type="evidence" value="ECO:0007669"/>
    <property type="project" value="TreeGrafter"/>
</dbReference>
<gene>
    <name evidence="14" type="ORF">K2173_010006</name>
</gene>
<dbReference type="EC" id="5.4.2.2" evidence="5"/>
<dbReference type="FunFam" id="3.40.120.10:FF:000022">
    <property type="entry name" value="phosphomannomutase/phosphoglucomutase isoform X1"/>
    <property type="match status" value="1"/>
</dbReference>
<sequence length="611" mass="65592">MAAMSGKIAQNVIVAQNRQLGSQYRRESHRPVPFMSNLLPIHGGKLAWTCLFSMKLPSLPIYQSGFVNRRTTINCNAASSATAVPNLEKVDFLKLQNGSDIRGVAIAGVEGEPVSLTEPVTEAIGAAFAAWLLEKEKTDASWPLRISIGHDSRISASVLLDAVSQGVAGAGLDVIQFGLASTPAMFNSTLTEDETVLCPADGAIMITASHLPYNRNGFKFFTNGGGLGKPDIKDILERAADIYSKFTGEGLTNSKRRASASVKRVDYMTLYASDLVKAVRKAAGNIEKPLEGFHIVVDAGNGAGGFFAAKVLEPLGANTSGSQFLEPDGLFPNHIPNPEDKAAMEAITQAVLDNKADLGIIFDTDVDRSAAVDAIGREFNRNRLIALTSAIVLEEHPGTTIVTDSVTSDELTTFIEKKLGGKHHRFKRGYKNVIDEAIRLNSIGEESHLAIETSGHGALKENNWLDDGAYLMVKLLNKLASARTSGIGGGSKVLTDLVEGLREPAVAVELRLKIDQNHPDLKGGSFREYGEAVLKHLENLVTLDPKLQKAPVNYEGVRVSGHGGWFLLRLSLHDPAPSNEDAVKLGLTVASAVKEFHALDTSALDKFVQPS</sequence>
<dbReference type="Proteomes" id="UP001159364">
    <property type="component" value="Linkage Group LG07"/>
</dbReference>
<evidence type="ECO:0000256" key="4">
    <source>
        <dbReference type="ARBA" id="ARBA00011245"/>
    </source>
</evidence>
<dbReference type="InterPro" id="IPR005841">
    <property type="entry name" value="Alpha-D-phosphohexomutase_SF"/>
</dbReference>
<feature type="domain" description="Alpha-D-phosphohexomutase alpha/beta/alpha" evidence="13">
    <location>
        <begin position="382"/>
        <end position="482"/>
    </location>
</feature>
<dbReference type="GO" id="GO:0009570">
    <property type="term" value="C:chloroplast stroma"/>
    <property type="evidence" value="ECO:0007669"/>
    <property type="project" value="TreeGrafter"/>
</dbReference>
<dbReference type="PANTHER" id="PTHR42946">
    <property type="entry name" value="PHOSPHOHEXOSE MUTASE"/>
    <property type="match status" value="1"/>
</dbReference>
<comment type="caution">
    <text evidence="14">The sequence shown here is derived from an EMBL/GenBank/DDBJ whole genome shotgun (WGS) entry which is preliminary data.</text>
</comment>
<reference evidence="14 15" key="1">
    <citation type="submission" date="2021-09" db="EMBL/GenBank/DDBJ databases">
        <title>Genomic insights and catalytic innovation underlie evolution of tropane alkaloids biosynthesis.</title>
        <authorList>
            <person name="Wang Y.-J."/>
            <person name="Tian T."/>
            <person name="Huang J.-P."/>
            <person name="Huang S.-X."/>
        </authorList>
    </citation>
    <scope>NUCLEOTIDE SEQUENCE [LARGE SCALE GENOMIC DNA]</scope>
    <source>
        <strain evidence="14">KIB-2018</strain>
        <tissue evidence="14">Leaf</tissue>
    </source>
</reference>
<dbReference type="PRINTS" id="PR00509">
    <property type="entry name" value="PGMPMM"/>
</dbReference>
<evidence type="ECO:0000259" key="13">
    <source>
        <dbReference type="Pfam" id="PF02880"/>
    </source>
</evidence>
<dbReference type="GO" id="GO:0004614">
    <property type="term" value="F:phosphoglucomutase activity"/>
    <property type="evidence" value="ECO:0007669"/>
    <property type="project" value="UniProtKB-EC"/>
</dbReference>
<evidence type="ECO:0000256" key="8">
    <source>
        <dbReference type="ARBA" id="ARBA00023277"/>
    </source>
</evidence>
<dbReference type="InterPro" id="IPR005846">
    <property type="entry name" value="A-D-PHexomutase_a/b/a-III"/>
</dbReference>
<evidence type="ECO:0000256" key="1">
    <source>
        <dbReference type="ARBA" id="ARBA00000443"/>
    </source>
</evidence>
<comment type="catalytic activity">
    <reaction evidence="10">
        <text>O-phospho-L-seryl-[protein] + alpha-D-glucose 1-phosphate = alpha-D-glucose 1,6-bisphosphate + L-seryl-[protein]</text>
        <dbReference type="Rhea" id="RHEA:68748"/>
        <dbReference type="Rhea" id="RHEA-COMP:9863"/>
        <dbReference type="Rhea" id="RHEA-COMP:11604"/>
        <dbReference type="ChEBI" id="CHEBI:29999"/>
        <dbReference type="ChEBI" id="CHEBI:58392"/>
        <dbReference type="ChEBI" id="CHEBI:58601"/>
        <dbReference type="ChEBI" id="CHEBI:83421"/>
    </reaction>
</comment>
<keyword evidence="7" id="KW-0597">Phosphoprotein</keyword>
<dbReference type="EMBL" id="JAIWQS010000007">
    <property type="protein sequence ID" value="KAJ8759905.1"/>
    <property type="molecule type" value="Genomic_DNA"/>
</dbReference>
<dbReference type="Pfam" id="PF02880">
    <property type="entry name" value="PGM_PMM_III"/>
    <property type="match status" value="1"/>
</dbReference>
<evidence type="ECO:0000259" key="11">
    <source>
        <dbReference type="Pfam" id="PF02878"/>
    </source>
</evidence>
<comment type="subunit">
    <text evidence="4">Monomer.</text>
</comment>
<comment type="catalytic activity">
    <reaction evidence="9">
        <text>alpha-D-glucose 1,6-bisphosphate + L-seryl-[protein] = O-phospho-L-seryl-[protein] + alpha-D-glucose 6-phosphate</text>
        <dbReference type="Rhea" id="RHEA:68752"/>
        <dbReference type="Rhea" id="RHEA-COMP:9863"/>
        <dbReference type="Rhea" id="RHEA-COMP:11604"/>
        <dbReference type="ChEBI" id="CHEBI:29999"/>
        <dbReference type="ChEBI" id="CHEBI:58225"/>
        <dbReference type="ChEBI" id="CHEBI:58392"/>
        <dbReference type="ChEBI" id="CHEBI:83421"/>
    </reaction>
</comment>
<evidence type="ECO:0000256" key="9">
    <source>
        <dbReference type="ARBA" id="ARBA00049318"/>
    </source>
</evidence>
<dbReference type="InterPro" id="IPR050060">
    <property type="entry name" value="Phosphoglucosamine_mutase"/>
</dbReference>
<evidence type="ECO:0000256" key="2">
    <source>
        <dbReference type="ARBA" id="ARBA00001946"/>
    </source>
</evidence>
<comment type="catalytic activity">
    <reaction evidence="1">
        <text>alpha-D-glucose 1-phosphate = alpha-D-glucose 6-phosphate</text>
        <dbReference type="Rhea" id="RHEA:23536"/>
        <dbReference type="ChEBI" id="CHEBI:58225"/>
        <dbReference type="ChEBI" id="CHEBI:58601"/>
        <dbReference type="EC" id="5.4.2.2"/>
    </reaction>
</comment>
<dbReference type="CDD" id="cd03089">
    <property type="entry name" value="PMM_PGM"/>
    <property type="match status" value="1"/>
</dbReference>
<evidence type="ECO:0000256" key="6">
    <source>
        <dbReference type="ARBA" id="ARBA00022526"/>
    </source>
</evidence>
<proteinExistence type="inferred from homology"/>
<dbReference type="FunFam" id="3.40.120.10:FF:000014">
    <property type="entry name" value="Phosphomannomutase/phosphoglucomutase isoform B"/>
    <property type="match status" value="1"/>
</dbReference>
<evidence type="ECO:0000256" key="7">
    <source>
        <dbReference type="ARBA" id="ARBA00022553"/>
    </source>
</evidence>
<evidence type="ECO:0000256" key="10">
    <source>
        <dbReference type="ARBA" id="ARBA00049409"/>
    </source>
</evidence>
<protein>
    <recommendedName>
        <fullName evidence="5">phosphoglucomutase (alpha-D-glucose-1,6-bisphosphate-dependent)</fullName>
        <ecNumber evidence="5">5.4.2.2</ecNumber>
    </recommendedName>
</protein>
<dbReference type="InterPro" id="IPR005844">
    <property type="entry name" value="A-D-PHexomutase_a/b/a-I"/>
</dbReference>
<name>A0AAV8T0W8_9ROSI</name>